<dbReference type="AlphaFoldDB" id="A0A1T5BGX1"/>
<keyword evidence="2" id="KW-1185">Reference proteome</keyword>
<evidence type="ECO:0000313" key="1">
    <source>
        <dbReference type="EMBL" id="SKB46083.1"/>
    </source>
</evidence>
<protein>
    <submittedName>
        <fullName evidence="1">Uncharacterized protein</fullName>
    </submittedName>
</protein>
<sequence length="67" mass="7571">MRIDSGVRAILQNQIDVLAQIIDAGVKELRSLCLANKIEVETHEYSKDEVEKAIKVLNNAKNRHVTK</sequence>
<organism evidence="1 2">
    <name type="scientific">Parabacteroides chartae</name>
    <dbReference type="NCBI Taxonomy" id="1037355"/>
    <lineage>
        <taxon>Bacteria</taxon>
        <taxon>Pseudomonadati</taxon>
        <taxon>Bacteroidota</taxon>
        <taxon>Bacteroidia</taxon>
        <taxon>Bacteroidales</taxon>
        <taxon>Tannerellaceae</taxon>
        <taxon>Parabacteroides</taxon>
    </lineage>
</organism>
<proteinExistence type="predicted"/>
<accession>A0A1T5BGX1</accession>
<dbReference type="EMBL" id="FUYQ01000007">
    <property type="protein sequence ID" value="SKB46083.1"/>
    <property type="molecule type" value="Genomic_DNA"/>
</dbReference>
<reference evidence="2" key="1">
    <citation type="submission" date="2017-02" db="EMBL/GenBank/DDBJ databases">
        <authorList>
            <person name="Varghese N."/>
            <person name="Submissions S."/>
        </authorList>
    </citation>
    <scope>NUCLEOTIDE SEQUENCE [LARGE SCALE GENOMIC DNA]</scope>
    <source>
        <strain evidence="2">DSM 24967</strain>
    </source>
</reference>
<gene>
    <name evidence="1" type="ORF">SAMN05660349_01260</name>
</gene>
<dbReference type="Proteomes" id="UP000190852">
    <property type="component" value="Unassembled WGS sequence"/>
</dbReference>
<evidence type="ECO:0000313" key="2">
    <source>
        <dbReference type="Proteomes" id="UP000190852"/>
    </source>
</evidence>
<dbReference type="RefSeq" id="WP_139376584.1">
    <property type="nucleotide sequence ID" value="NZ_FUYQ01000007.1"/>
</dbReference>
<name>A0A1T5BGX1_9BACT</name>